<organism evidence="1">
    <name type="scientific">Anguilla anguilla</name>
    <name type="common">European freshwater eel</name>
    <name type="synonym">Muraena anguilla</name>
    <dbReference type="NCBI Taxonomy" id="7936"/>
    <lineage>
        <taxon>Eukaryota</taxon>
        <taxon>Metazoa</taxon>
        <taxon>Chordata</taxon>
        <taxon>Craniata</taxon>
        <taxon>Vertebrata</taxon>
        <taxon>Euteleostomi</taxon>
        <taxon>Actinopterygii</taxon>
        <taxon>Neopterygii</taxon>
        <taxon>Teleostei</taxon>
        <taxon>Anguilliformes</taxon>
        <taxon>Anguillidae</taxon>
        <taxon>Anguilla</taxon>
    </lineage>
</organism>
<sequence length="32" mass="3674">MSQMSHRHYASRLLGCVSIFKAMILRAQPLLD</sequence>
<proteinExistence type="predicted"/>
<protein>
    <submittedName>
        <fullName evidence="1">Uncharacterized protein</fullName>
    </submittedName>
</protein>
<evidence type="ECO:0000313" key="1">
    <source>
        <dbReference type="EMBL" id="JAH10587.1"/>
    </source>
</evidence>
<dbReference type="AlphaFoldDB" id="A0A0E9Q237"/>
<reference evidence="1" key="1">
    <citation type="submission" date="2014-11" db="EMBL/GenBank/DDBJ databases">
        <authorList>
            <person name="Amaro Gonzalez C."/>
        </authorList>
    </citation>
    <scope>NUCLEOTIDE SEQUENCE</scope>
</reference>
<reference evidence="1" key="2">
    <citation type="journal article" date="2015" name="Fish Shellfish Immunol.">
        <title>Early steps in the European eel (Anguilla anguilla)-Vibrio vulnificus interaction in the gills: Role of the RtxA13 toxin.</title>
        <authorList>
            <person name="Callol A."/>
            <person name="Pajuelo D."/>
            <person name="Ebbesson L."/>
            <person name="Teles M."/>
            <person name="MacKenzie S."/>
            <person name="Amaro C."/>
        </authorList>
    </citation>
    <scope>NUCLEOTIDE SEQUENCE</scope>
</reference>
<accession>A0A0E9Q237</accession>
<name>A0A0E9Q237_ANGAN</name>
<dbReference type="EMBL" id="GBXM01097990">
    <property type="protein sequence ID" value="JAH10587.1"/>
    <property type="molecule type" value="Transcribed_RNA"/>
</dbReference>